<organism evidence="1 2">
    <name type="scientific">Penicillium argentinense</name>
    <dbReference type="NCBI Taxonomy" id="1131581"/>
    <lineage>
        <taxon>Eukaryota</taxon>
        <taxon>Fungi</taxon>
        <taxon>Dikarya</taxon>
        <taxon>Ascomycota</taxon>
        <taxon>Pezizomycotina</taxon>
        <taxon>Eurotiomycetes</taxon>
        <taxon>Eurotiomycetidae</taxon>
        <taxon>Eurotiales</taxon>
        <taxon>Aspergillaceae</taxon>
        <taxon>Penicillium</taxon>
    </lineage>
</organism>
<dbReference type="EMBL" id="JAPQKI010000009">
    <property type="protein sequence ID" value="KAJ5089482.1"/>
    <property type="molecule type" value="Genomic_DNA"/>
</dbReference>
<evidence type="ECO:0000313" key="2">
    <source>
        <dbReference type="Proteomes" id="UP001149074"/>
    </source>
</evidence>
<keyword evidence="2" id="KW-1185">Reference proteome</keyword>
<dbReference type="Pfam" id="PF11917">
    <property type="entry name" value="DUF3435"/>
    <property type="match status" value="1"/>
</dbReference>
<dbReference type="InterPro" id="IPR021842">
    <property type="entry name" value="DUF3435"/>
</dbReference>
<dbReference type="AlphaFoldDB" id="A0A9W9EWW7"/>
<proteinExistence type="predicted"/>
<accession>A0A9W9EWW7</accession>
<dbReference type="OrthoDB" id="4367764at2759"/>
<dbReference type="RefSeq" id="XP_056471464.1">
    <property type="nucleotide sequence ID" value="XM_056620658.1"/>
</dbReference>
<sequence length="187" mass="22045">MSRYWRMWIREETDRPLPLDLSRKVTHLTSTLSNEWNFDKGAKEQPTINIDDLLFTTWHLLAVCDLTFPTFRMLLQLNTLRKMMCSTTARPGTLIESNAHENAGDVLKWKDVALFMVKHPQDPNRRELLMRVKQRLIKRRRNKEDQPLMCFGLIFTYTERNDSLGLCVLQDILTYAFEDDAFASPHI</sequence>
<name>A0A9W9EWW7_9EURO</name>
<gene>
    <name evidence="1" type="ORF">N7532_008166</name>
</gene>
<dbReference type="PANTHER" id="PTHR37535">
    <property type="entry name" value="FLUG DOMAIN PROTEIN"/>
    <property type="match status" value="1"/>
</dbReference>
<reference evidence="1" key="1">
    <citation type="submission" date="2022-11" db="EMBL/GenBank/DDBJ databases">
        <authorList>
            <person name="Petersen C."/>
        </authorList>
    </citation>
    <scope>NUCLEOTIDE SEQUENCE</scope>
    <source>
        <strain evidence="1">IBT 30761</strain>
    </source>
</reference>
<reference evidence="1" key="2">
    <citation type="journal article" date="2023" name="IMA Fungus">
        <title>Comparative genomic study of the Penicillium genus elucidates a diverse pangenome and 15 lateral gene transfer events.</title>
        <authorList>
            <person name="Petersen C."/>
            <person name="Sorensen T."/>
            <person name="Nielsen M.R."/>
            <person name="Sondergaard T.E."/>
            <person name="Sorensen J.L."/>
            <person name="Fitzpatrick D.A."/>
            <person name="Frisvad J.C."/>
            <person name="Nielsen K.L."/>
        </authorList>
    </citation>
    <scope>NUCLEOTIDE SEQUENCE</scope>
    <source>
        <strain evidence="1">IBT 30761</strain>
    </source>
</reference>
<dbReference type="PANTHER" id="PTHR37535:SF4">
    <property type="entry name" value="FLUG DOMAIN-CONTAINING PROTEIN"/>
    <property type="match status" value="1"/>
</dbReference>
<dbReference type="Proteomes" id="UP001149074">
    <property type="component" value="Unassembled WGS sequence"/>
</dbReference>
<comment type="caution">
    <text evidence="1">The sequence shown here is derived from an EMBL/GenBank/DDBJ whole genome shotgun (WGS) entry which is preliminary data.</text>
</comment>
<protein>
    <submittedName>
        <fullName evidence="1">Uncharacterized protein</fullName>
    </submittedName>
</protein>
<evidence type="ECO:0000313" key="1">
    <source>
        <dbReference type="EMBL" id="KAJ5089482.1"/>
    </source>
</evidence>
<dbReference type="GeneID" id="81359637"/>